<dbReference type="PANTHER" id="PTHR42103">
    <property type="entry name" value="ALPHA/BETA-HYDROLASES SUPERFAMILY PROTEIN"/>
    <property type="match status" value="1"/>
</dbReference>
<dbReference type="OrthoDB" id="9800435at2"/>
<reference evidence="3" key="1">
    <citation type="submission" date="2016-01" db="EMBL/GenBank/DDBJ databases">
        <title>Draft genome of Chromobacterium sp. F49.</title>
        <authorList>
            <person name="Hong K.W."/>
        </authorList>
    </citation>
    <scope>NUCLEOTIDE SEQUENCE [LARGE SCALE GENOMIC DNA]</scope>
    <source>
        <strain evidence="3">CN10</strain>
    </source>
</reference>
<dbReference type="STRING" id="1452487.AVW16_01755"/>
<evidence type="ECO:0000313" key="3">
    <source>
        <dbReference type="Proteomes" id="UP000076625"/>
    </source>
</evidence>
<accession>A0A165ENP1</accession>
<dbReference type="Proteomes" id="UP000076625">
    <property type="component" value="Unassembled WGS sequence"/>
</dbReference>
<dbReference type="RefSeq" id="WP_066614066.1">
    <property type="nucleotide sequence ID" value="NZ_LQQU01000045.1"/>
</dbReference>
<keyword evidence="2" id="KW-0378">Hydrolase</keyword>
<dbReference type="AlphaFoldDB" id="A0A165ENP1"/>
<evidence type="ECO:0000259" key="1">
    <source>
        <dbReference type="Pfam" id="PF12146"/>
    </source>
</evidence>
<dbReference type="Pfam" id="PF12146">
    <property type="entry name" value="Hydrolase_4"/>
    <property type="match status" value="1"/>
</dbReference>
<name>A0A165ENP1_9NEIS</name>
<dbReference type="Gene3D" id="3.40.50.1820">
    <property type="entry name" value="alpha/beta hydrolase"/>
    <property type="match status" value="1"/>
</dbReference>
<feature type="domain" description="Serine aminopeptidase S33" evidence="1">
    <location>
        <begin position="28"/>
        <end position="133"/>
    </location>
</feature>
<dbReference type="InterPro" id="IPR029058">
    <property type="entry name" value="AB_hydrolase_fold"/>
</dbReference>
<dbReference type="SUPFAM" id="SSF53474">
    <property type="entry name" value="alpha/beta-Hydrolases"/>
    <property type="match status" value="1"/>
</dbReference>
<organism evidence="2 3">
    <name type="scientific">Crenobacter luteus</name>
    <dbReference type="NCBI Taxonomy" id="1452487"/>
    <lineage>
        <taxon>Bacteria</taxon>
        <taxon>Pseudomonadati</taxon>
        <taxon>Pseudomonadota</taxon>
        <taxon>Betaproteobacteria</taxon>
        <taxon>Neisseriales</taxon>
        <taxon>Neisseriaceae</taxon>
        <taxon>Crenobacter</taxon>
    </lineage>
</organism>
<dbReference type="GO" id="GO:0016787">
    <property type="term" value="F:hydrolase activity"/>
    <property type="evidence" value="ECO:0007669"/>
    <property type="project" value="UniProtKB-KW"/>
</dbReference>
<comment type="caution">
    <text evidence="2">The sequence shown here is derived from an EMBL/GenBank/DDBJ whole genome shotgun (WGS) entry which is preliminary data.</text>
</comment>
<sequence>MLKRPDSLDIAGPAGKLSTLFVPAQGESRGIAVICHPNPLQGGTNTNKVVQTAAKALSQLGYACYLPNLRGVGDSDGEHDHGAGEVDDVIAVVDYAKSVHGELPLALAGFSFGGFVAARTRARIDADKLLLMGVAVGKYAIPTPEVPADTLVIHGEEDEVIPLSAVMDWARPQGLPLVVFPGTGHFFHGKLVPLAKMIQRCW</sequence>
<protein>
    <submittedName>
        <fullName evidence="2">Alpha/beta hydrolase</fullName>
    </submittedName>
</protein>
<dbReference type="EMBL" id="LQQU01000045">
    <property type="protein sequence ID" value="KZE27297.1"/>
    <property type="molecule type" value="Genomic_DNA"/>
</dbReference>
<gene>
    <name evidence="2" type="ORF">AVW16_01755</name>
</gene>
<proteinExistence type="predicted"/>
<dbReference type="InterPro" id="IPR022742">
    <property type="entry name" value="Hydrolase_4"/>
</dbReference>
<evidence type="ECO:0000313" key="2">
    <source>
        <dbReference type="EMBL" id="KZE27297.1"/>
    </source>
</evidence>
<keyword evidence="3" id="KW-1185">Reference proteome</keyword>
<dbReference type="PANTHER" id="PTHR42103:SF2">
    <property type="entry name" value="AB HYDROLASE-1 DOMAIN-CONTAINING PROTEIN"/>
    <property type="match status" value="1"/>
</dbReference>